<evidence type="ECO:0000313" key="3">
    <source>
        <dbReference type="EMBL" id="MDQ0335964.1"/>
    </source>
</evidence>
<sequence length="363" mass="41631">MQINIYNKVMLLIGIACATSCADYEKSIAPPYTLNEIIYVDRLATNDYELTLKDSGNWTVYTGTDTKNINWKDSQILSEEQKIIQVKNNTPNNRLFFAAVKDQDTLFLSEREIDFENTVNFRDIGGIKTVNGKHTKWGMLFRSGELSELTDADLAYMESLNIKTILDLRTDEEIEDKPDMYPTGVKWKHLPIGDLGNKADMNKMMDTIRNADPETFDGGKLMEELSVKFINSKTNFKALFAELLSQEGDRTPLLFHCTAGKDRTGFSSAFILRALGVDKNTIIDEYTLSNYYRYEYNEETVEKAAKFYGLDQRILRPMMSVRPEWLKKGFDEIDKQYGSFDNYLLEIGVDSTAKANLRAKFLH</sequence>
<evidence type="ECO:0000313" key="5">
    <source>
        <dbReference type="Proteomes" id="UP001231587"/>
    </source>
</evidence>
<dbReference type="PANTHER" id="PTHR31126:SF1">
    <property type="entry name" value="TYROSINE SPECIFIC PROTEIN PHOSPHATASES DOMAIN-CONTAINING PROTEIN"/>
    <property type="match status" value="1"/>
</dbReference>
<dbReference type="InterPro" id="IPR016130">
    <property type="entry name" value="Tyr_Pase_AS"/>
</dbReference>
<reference evidence="2" key="1">
    <citation type="submission" date="2021-03" db="EMBL/GenBank/DDBJ databases">
        <title>Genomic Encyclopedia of Type Strains, Phase IV (KMG-IV): sequencing the most valuable type-strain genomes for metagenomic binning, comparative biology and taxonomic classification.</title>
        <authorList>
            <person name="Goeker M."/>
        </authorList>
    </citation>
    <scope>NUCLEOTIDE SEQUENCE</scope>
    <source>
        <strain evidence="2">DSM 15523</strain>
        <strain evidence="3 5">DSM 16476</strain>
    </source>
</reference>
<dbReference type="InterPro" id="IPR026893">
    <property type="entry name" value="Tyr/Ser_Pase_IphP-type"/>
</dbReference>
<protein>
    <submittedName>
        <fullName evidence="2">Protein-tyrosine phosphatase</fullName>
        <ecNumber evidence="2">3.1.3.48</ecNumber>
    </submittedName>
</protein>
<evidence type="ECO:0000313" key="2">
    <source>
        <dbReference type="EMBL" id="MBP1840623.1"/>
    </source>
</evidence>
<gene>
    <name evidence="2" type="ORF">J2Z56_002553</name>
    <name evidence="3" type="ORF">J2Z57_002416</name>
</gene>
<dbReference type="OrthoDB" id="1188001at2"/>
<organism evidence="2 4">
    <name type="scientific">Formosa algae</name>
    <dbReference type="NCBI Taxonomy" id="225843"/>
    <lineage>
        <taxon>Bacteria</taxon>
        <taxon>Pseudomonadati</taxon>
        <taxon>Bacteroidota</taxon>
        <taxon>Flavobacteriia</taxon>
        <taxon>Flavobacteriales</taxon>
        <taxon>Flavobacteriaceae</taxon>
        <taxon>Formosa</taxon>
    </lineage>
</organism>
<comment type="caution">
    <text evidence="2">The sequence shown here is derived from an EMBL/GenBank/DDBJ whole genome shotgun (WGS) entry which is preliminary data.</text>
</comment>
<dbReference type="AlphaFoldDB" id="A0A9X0YPH1"/>
<dbReference type="Proteomes" id="UP001138672">
    <property type="component" value="Unassembled WGS sequence"/>
</dbReference>
<dbReference type="Pfam" id="PF13350">
    <property type="entry name" value="Y_phosphatase3"/>
    <property type="match status" value="1"/>
</dbReference>
<dbReference type="PANTHER" id="PTHR31126">
    <property type="entry name" value="TYROSINE-PROTEIN PHOSPHATASE"/>
    <property type="match status" value="1"/>
</dbReference>
<proteinExistence type="inferred from homology"/>
<comment type="similarity">
    <text evidence="1">Belongs to the protein-tyrosine phosphatase family.</text>
</comment>
<evidence type="ECO:0000256" key="1">
    <source>
        <dbReference type="ARBA" id="ARBA00009580"/>
    </source>
</evidence>
<dbReference type="EMBL" id="JAGGJQ010000007">
    <property type="protein sequence ID" value="MBP1840623.1"/>
    <property type="molecule type" value="Genomic_DNA"/>
</dbReference>
<dbReference type="Proteomes" id="UP001231587">
    <property type="component" value="Unassembled WGS sequence"/>
</dbReference>
<dbReference type="EMBL" id="JAUSUU010000007">
    <property type="protein sequence ID" value="MDQ0335964.1"/>
    <property type="molecule type" value="Genomic_DNA"/>
</dbReference>
<dbReference type="Gene3D" id="3.90.190.10">
    <property type="entry name" value="Protein tyrosine phosphatase superfamily"/>
    <property type="match status" value="1"/>
</dbReference>
<keyword evidence="2" id="KW-0378">Hydrolase</keyword>
<dbReference type="PROSITE" id="PS00383">
    <property type="entry name" value="TYR_PHOSPHATASE_1"/>
    <property type="match status" value="1"/>
</dbReference>
<name>A0A9X0YPH1_9FLAO</name>
<keyword evidence="5" id="KW-1185">Reference proteome</keyword>
<dbReference type="InterPro" id="IPR029021">
    <property type="entry name" value="Prot-tyrosine_phosphatase-like"/>
</dbReference>
<dbReference type="SUPFAM" id="SSF52799">
    <property type="entry name" value="(Phosphotyrosine protein) phosphatases II"/>
    <property type="match status" value="1"/>
</dbReference>
<dbReference type="EC" id="3.1.3.48" evidence="2"/>
<dbReference type="RefSeq" id="WP_057780061.1">
    <property type="nucleotide sequence ID" value="NZ_JAGGJQ010000007.1"/>
</dbReference>
<evidence type="ECO:0000313" key="4">
    <source>
        <dbReference type="Proteomes" id="UP001138672"/>
    </source>
</evidence>
<accession>A0A9X0YPH1</accession>
<dbReference type="GO" id="GO:0004725">
    <property type="term" value="F:protein tyrosine phosphatase activity"/>
    <property type="evidence" value="ECO:0007669"/>
    <property type="project" value="UniProtKB-EC"/>
</dbReference>